<accession>A0A1R2BPT2</accession>
<evidence type="ECO:0000313" key="2">
    <source>
        <dbReference type="EMBL" id="OMJ78726.1"/>
    </source>
</evidence>
<keyword evidence="3" id="KW-1185">Reference proteome</keyword>
<gene>
    <name evidence="2" type="ORF">SteCoe_21404</name>
</gene>
<dbReference type="EMBL" id="MPUH01000507">
    <property type="protein sequence ID" value="OMJ78726.1"/>
    <property type="molecule type" value="Genomic_DNA"/>
</dbReference>
<evidence type="ECO:0000256" key="1">
    <source>
        <dbReference type="SAM" id="Phobius"/>
    </source>
</evidence>
<keyword evidence="1" id="KW-0812">Transmembrane</keyword>
<feature type="transmembrane region" description="Helical" evidence="1">
    <location>
        <begin position="75"/>
        <end position="93"/>
    </location>
</feature>
<organism evidence="2 3">
    <name type="scientific">Stentor coeruleus</name>
    <dbReference type="NCBI Taxonomy" id="5963"/>
    <lineage>
        <taxon>Eukaryota</taxon>
        <taxon>Sar</taxon>
        <taxon>Alveolata</taxon>
        <taxon>Ciliophora</taxon>
        <taxon>Postciliodesmatophora</taxon>
        <taxon>Heterotrichea</taxon>
        <taxon>Heterotrichida</taxon>
        <taxon>Stentoridae</taxon>
        <taxon>Stentor</taxon>
    </lineage>
</organism>
<name>A0A1R2BPT2_9CILI</name>
<dbReference type="Proteomes" id="UP000187209">
    <property type="component" value="Unassembled WGS sequence"/>
</dbReference>
<keyword evidence="1" id="KW-0472">Membrane</keyword>
<evidence type="ECO:0000313" key="3">
    <source>
        <dbReference type="Proteomes" id="UP000187209"/>
    </source>
</evidence>
<evidence type="ECO:0008006" key="4">
    <source>
        <dbReference type="Google" id="ProtNLM"/>
    </source>
</evidence>
<keyword evidence="1" id="KW-1133">Transmembrane helix</keyword>
<protein>
    <recommendedName>
        <fullName evidence="4">Transmembrane protein</fullName>
    </recommendedName>
</protein>
<sequence>MSDKQLNDFEAVVVLRKALSMGKIKIEDDKNYQTLLDAKKEKELTKYFSIFGATASSMGIFYMNSRVKAIPLYKVYMKLTAILGVWSLVYWTSPGHRNYNNALIQISKDKRNELLHAFDS</sequence>
<proteinExistence type="predicted"/>
<comment type="caution">
    <text evidence="2">The sequence shown here is derived from an EMBL/GenBank/DDBJ whole genome shotgun (WGS) entry which is preliminary data.</text>
</comment>
<reference evidence="2 3" key="1">
    <citation type="submission" date="2016-11" db="EMBL/GenBank/DDBJ databases">
        <title>The macronuclear genome of Stentor coeruleus: a giant cell with tiny introns.</title>
        <authorList>
            <person name="Slabodnick M."/>
            <person name="Ruby J.G."/>
            <person name="Reiff S.B."/>
            <person name="Swart E.C."/>
            <person name="Gosai S."/>
            <person name="Prabakaran S."/>
            <person name="Witkowska E."/>
            <person name="Larue G.E."/>
            <person name="Fisher S."/>
            <person name="Freeman R.M."/>
            <person name="Gunawardena J."/>
            <person name="Chu W."/>
            <person name="Stover N.A."/>
            <person name="Gregory B.D."/>
            <person name="Nowacki M."/>
            <person name="Derisi J."/>
            <person name="Roy S.W."/>
            <person name="Marshall W.F."/>
            <person name="Sood P."/>
        </authorList>
    </citation>
    <scope>NUCLEOTIDE SEQUENCE [LARGE SCALE GENOMIC DNA]</scope>
    <source>
        <strain evidence="2">WM001</strain>
    </source>
</reference>
<feature type="transmembrane region" description="Helical" evidence="1">
    <location>
        <begin position="44"/>
        <end position="63"/>
    </location>
</feature>
<dbReference type="AlphaFoldDB" id="A0A1R2BPT2"/>